<dbReference type="EMBL" id="CP126666">
    <property type="protein sequence ID" value="WKA12464.1"/>
    <property type="molecule type" value="Genomic_DNA"/>
</dbReference>
<evidence type="ECO:0000256" key="1">
    <source>
        <dbReference type="SAM" id="MobiDB-lite"/>
    </source>
</evidence>
<dbReference type="InterPro" id="IPR045881">
    <property type="entry name" value="MNM1-like"/>
</dbReference>
<accession>A0ABY9E0V1</accession>
<proteinExistence type="predicted"/>
<dbReference type="PANTHER" id="PTHR34682:SF1">
    <property type="entry name" value="PROTEIN METABOLIC NETWORK MODULATOR 1"/>
    <property type="match status" value="1"/>
</dbReference>
<reference evidence="2 3" key="1">
    <citation type="journal article" date="2023" name="Hortic Res">
        <title>The complete reference genome for grapevine (Vitis vinifera L.) genetics and breeding.</title>
        <authorList>
            <person name="Shi X."/>
            <person name="Cao S."/>
            <person name="Wang X."/>
            <person name="Huang S."/>
            <person name="Wang Y."/>
            <person name="Liu Z."/>
            <person name="Liu W."/>
            <person name="Leng X."/>
            <person name="Peng Y."/>
            <person name="Wang N."/>
            <person name="Wang Y."/>
            <person name="Ma Z."/>
            <person name="Xu X."/>
            <person name="Zhang F."/>
            <person name="Xue H."/>
            <person name="Zhong H."/>
            <person name="Wang Y."/>
            <person name="Zhang K."/>
            <person name="Velt A."/>
            <person name="Avia K."/>
            <person name="Holtgrawe D."/>
            <person name="Grimplet J."/>
            <person name="Matus J.T."/>
            <person name="Ware D."/>
            <person name="Wu X."/>
            <person name="Wang H."/>
            <person name="Liu C."/>
            <person name="Fang Y."/>
            <person name="Rustenholz C."/>
            <person name="Cheng Z."/>
            <person name="Xiao H."/>
            <person name="Zhou Y."/>
        </authorList>
    </citation>
    <scope>NUCLEOTIDE SEQUENCE [LARGE SCALE GENOMIC DNA]</scope>
    <source>
        <strain evidence="3">cv. Pinot noir / PN40024</strain>
        <tissue evidence="2">Leaf</tissue>
    </source>
</reference>
<dbReference type="PANTHER" id="PTHR34682">
    <property type="entry name" value="AT HOOK MOTIF-CONTAINING PROTEIN"/>
    <property type="match status" value="1"/>
</dbReference>
<sequence length="496" mass="54164">MNEANQGSNPDFPGNFPVKRKRGRPRKDQSKKRGENAHIPPGFEGADANLPLQVEPINVVNDAMVGQVVSGVVDASFDAGYLLTVRVGNSDTILKGVVFKPGRYVPISSENDVAPHVQMIRRNEIHLPAGNQSQEQGYNPQARERNEQHGNFQGNNTAHPWNGLPPANHVPRVVPRAAKVAVSKGKQVQTVVTQTVAHPVGERGTLVPVILPPASQSNEAPPVNLVPPPDIQAANPAASKGKQVLAAALQGPHSSNGSTSNSQISAVAKVMKNEDTFHQTPAEVVYDAECRSMRMPNMPFETLLGEVVKRIQVPSQSEGQIQDSGRNLEEGHNMNQALIVKPLQAVQPNHHDHTESAPRHLDNNMTSRMTELLQALPDYVRESQVLDPIRFQLDQEIHPSASHVTCSEVLCWSNLVKQFNSVKGIGLLGNCCPTMIMNHPFTCFSGTSYLQMALQQAHSCVTISPSMILFRRLEWIVVMGITSSMETDDKHLLVSV</sequence>
<feature type="region of interest" description="Disordered" evidence="1">
    <location>
        <begin position="126"/>
        <end position="150"/>
    </location>
</feature>
<organism evidence="2 3">
    <name type="scientific">Vitis vinifera</name>
    <name type="common">Grape</name>
    <dbReference type="NCBI Taxonomy" id="29760"/>
    <lineage>
        <taxon>Eukaryota</taxon>
        <taxon>Viridiplantae</taxon>
        <taxon>Streptophyta</taxon>
        <taxon>Embryophyta</taxon>
        <taxon>Tracheophyta</taxon>
        <taxon>Spermatophyta</taxon>
        <taxon>Magnoliopsida</taxon>
        <taxon>eudicotyledons</taxon>
        <taxon>Gunneridae</taxon>
        <taxon>Pentapetalae</taxon>
        <taxon>rosids</taxon>
        <taxon>Vitales</taxon>
        <taxon>Vitaceae</taxon>
        <taxon>Viteae</taxon>
        <taxon>Vitis</taxon>
    </lineage>
</organism>
<feature type="compositionally biased region" description="Polar residues" evidence="1">
    <location>
        <begin position="130"/>
        <end position="139"/>
    </location>
</feature>
<evidence type="ECO:0008006" key="4">
    <source>
        <dbReference type="Google" id="ProtNLM"/>
    </source>
</evidence>
<feature type="region of interest" description="Disordered" evidence="1">
    <location>
        <begin position="1"/>
        <end position="48"/>
    </location>
</feature>
<name>A0ABY9E0V1_VITVI</name>
<gene>
    <name evidence="2" type="ORF">VitviT2T_029842</name>
</gene>
<dbReference type="Proteomes" id="UP001227230">
    <property type="component" value="Chromosome 19"/>
</dbReference>
<protein>
    <recommendedName>
        <fullName evidence="4">AT hook motif-containing protein</fullName>
    </recommendedName>
</protein>
<evidence type="ECO:0000313" key="2">
    <source>
        <dbReference type="EMBL" id="WKA12464.1"/>
    </source>
</evidence>
<feature type="compositionally biased region" description="Basic and acidic residues" evidence="1">
    <location>
        <begin position="26"/>
        <end position="36"/>
    </location>
</feature>
<keyword evidence="3" id="KW-1185">Reference proteome</keyword>
<evidence type="ECO:0000313" key="3">
    <source>
        <dbReference type="Proteomes" id="UP001227230"/>
    </source>
</evidence>